<dbReference type="Proteomes" id="UP000735302">
    <property type="component" value="Unassembled WGS sequence"/>
</dbReference>
<keyword evidence="2" id="KW-1185">Reference proteome</keyword>
<dbReference type="EMBL" id="BLXT01007613">
    <property type="protein sequence ID" value="GFO40461.1"/>
    <property type="molecule type" value="Genomic_DNA"/>
</dbReference>
<reference evidence="1 2" key="1">
    <citation type="journal article" date="2021" name="Elife">
        <title>Chloroplast acquisition without the gene transfer in kleptoplastic sea slugs, Plakobranchus ocellatus.</title>
        <authorList>
            <person name="Maeda T."/>
            <person name="Takahashi S."/>
            <person name="Yoshida T."/>
            <person name="Shimamura S."/>
            <person name="Takaki Y."/>
            <person name="Nagai Y."/>
            <person name="Toyoda A."/>
            <person name="Suzuki Y."/>
            <person name="Arimoto A."/>
            <person name="Ishii H."/>
            <person name="Satoh N."/>
            <person name="Nishiyama T."/>
            <person name="Hasebe M."/>
            <person name="Maruyama T."/>
            <person name="Minagawa J."/>
            <person name="Obokata J."/>
            <person name="Shigenobu S."/>
        </authorList>
    </citation>
    <scope>NUCLEOTIDE SEQUENCE [LARGE SCALE GENOMIC DNA]</scope>
</reference>
<evidence type="ECO:0000313" key="1">
    <source>
        <dbReference type="EMBL" id="GFO40461.1"/>
    </source>
</evidence>
<name>A0AAV4D8T5_9GAST</name>
<organism evidence="1 2">
    <name type="scientific">Plakobranchus ocellatus</name>
    <dbReference type="NCBI Taxonomy" id="259542"/>
    <lineage>
        <taxon>Eukaryota</taxon>
        <taxon>Metazoa</taxon>
        <taxon>Spiralia</taxon>
        <taxon>Lophotrochozoa</taxon>
        <taxon>Mollusca</taxon>
        <taxon>Gastropoda</taxon>
        <taxon>Heterobranchia</taxon>
        <taxon>Euthyneura</taxon>
        <taxon>Panpulmonata</taxon>
        <taxon>Sacoglossa</taxon>
        <taxon>Placobranchoidea</taxon>
        <taxon>Plakobranchidae</taxon>
        <taxon>Plakobranchus</taxon>
    </lineage>
</organism>
<accession>A0AAV4D8T5</accession>
<proteinExistence type="predicted"/>
<sequence>MFSPAESQRQTTWTSERNFVIMVRGYKTTNLPAKQNLNEKKKCHTRSCALLKAMWFGLYTSLFSIRKYINIDAVVLCYGKQRKNNNNNNKCLASSCALVEAMWFELYSSEDVAFTQKAFDLCQRVAGLLDTENFPLTSSELK</sequence>
<gene>
    <name evidence="1" type="ORF">PoB_006696600</name>
</gene>
<dbReference type="AlphaFoldDB" id="A0AAV4D8T5"/>
<comment type="caution">
    <text evidence="1">The sequence shown here is derived from an EMBL/GenBank/DDBJ whole genome shotgun (WGS) entry which is preliminary data.</text>
</comment>
<evidence type="ECO:0000313" key="2">
    <source>
        <dbReference type="Proteomes" id="UP000735302"/>
    </source>
</evidence>
<protein>
    <submittedName>
        <fullName evidence="1">Uncharacterized protein</fullName>
    </submittedName>
</protein>